<comment type="caution">
    <text evidence="8">The sequence shown here is derived from an EMBL/GenBank/DDBJ whole genome shotgun (WGS) entry which is preliminary data.</text>
</comment>
<evidence type="ECO:0000256" key="1">
    <source>
        <dbReference type="ARBA" id="ARBA00004141"/>
    </source>
</evidence>
<evidence type="ECO:0000259" key="7">
    <source>
        <dbReference type="Pfam" id="PF20684"/>
    </source>
</evidence>
<feature type="transmembrane region" description="Helical" evidence="6">
    <location>
        <begin position="84"/>
        <end position="106"/>
    </location>
</feature>
<feature type="transmembrane region" description="Helical" evidence="6">
    <location>
        <begin position="37"/>
        <end position="64"/>
    </location>
</feature>
<evidence type="ECO:0000256" key="3">
    <source>
        <dbReference type="ARBA" id="ARBA00022989"/>
    </source>
</evidence>
<sequence>MGHYLTFSIGGTIAFITLCQRFYTKIFSLKGLQSDDAFMFLGWAASVATQGLLVSSYTALRVLLLQAANTGLRCCSVHHQRRHITYVAALVFMLCNGFTKLSLLTFYLHLSPQKWFRTAVWCGIVMVSLSTACITILMFFQCNPIRKAFDSTITGGSCLDVHILYMATAVLNIGTDIMLFLLLMPMVLNLRLKMAQKLGAVFMIAICSITVATSIVRLSFLPILLTSRDLPWDSAPANIWTLVIDLEYDPCEPELTASFYRFVEGNLFVICGSMPTVRKFFEHFAPKLIGSSTSLPSQAHVTHWVSHISQRPKRKDEEDVAFTSEVVAPVLRPVALYPSDGTT</sequence>
<comment type="subcellular location">
    <subcellularLocation>
        <location evidence="1">Membrane</location>
        <topology evidence="1">Multi-pass membrane protein</topology>
    </subcellularLocation>
</comment>
<feature type="transmembrane region" description="Helical" evidence="6">
    <location>
        <begin position="200"/>
        <end position="220"/>
    </location>
</feature>
<dbReference type="InterPro" id="IPR049326">
    <property type="entry name" value="Rhodopsin_dom_fungi"/>
</dbReference>
<dbReference type="InterPro" id="IPR052337">
    <property type="entry name" value="SAT4-like"/>
</dbReference>
<name>A0A167ASB0_COLIC</name>
<proteinExistence type="inferred from homology"/>
<comment type="similarity">
    <text evidence="5">Belongs to the SAT4 family.</text>
</comment>
<dbReference type="GO" id="GO:0016020">
    <property type="term" value="C:membrane"/>
    <property type="evidence" value="ECO:0007669"/>
    <property type="project" value="UniProtKB-SubCell"/>
</dbReference>
<feature type="transmembrane region" description="Helical" evidence="6">
    <location>
        <begin position="118"/>
        <end position="142"/>
    </location>
</feature>
<dbReference type="Pfam" id="PF20684">
    <property type="entry name" value="Fung_rhodopsin"/>
    <property type="match status" value="1"/>
</dbReference>
<evidence type="ECO:0000313" key="8">
    <source>
        <dbReference type="EMBL" id="KZL80471.1"/>
    </source>
</evidence>
<evidence type="ECO:0000256" key="6">
    <source>
        <dbReference type="SAM" id="Phobius"/>
    </source>
</evidence>
<keyword evidence="9" id="KW-1185">Reference proteome</keyword>
<gene>
    <name evidence="8" type="ORF">CI238_11902</name>
</gene>
<reference evidence="8 9" key="1">
    <citation type="submission" date="2015-06" db="EMBL/GenBank/DDBJ databases">
        <title>Survival trade-offs in plant roots during colonization by closely related pathogenic and mutualistic fungi.</title>
        <authorList>
            <person name="Hacquard S."/>
            <person name="Kracher B."/>
            <person name="Hiruma K."/>
            <person name="Weinman A."/>
            <person name="Muench P."/>
            <person name="Garrido Oter R."/>
            <person name="Ver Loren van Themaat E."/>
            <person name="Dallerey J.-F."/>
            <person name="Damm U."/>
            <person name="Henrissat B."/>
            <person name="Lespinet O."/>
            <person name="Thon M."/>
            <person name="Kemen E."/>
            <person name="McHardy A.C."/>
            <person name="Schulze-Lefert P."/>
            <person name="O'Connell R.J."/>
        </authorList>
    </citation>
    <scope>NUCLEOTIDE SEQUENCE [LARGE SCALE GENOMIC DNA]</scope>
    <source>
        <strain evidence="8 9">MAFF 238704</strain>
    </source>
</reference>
<dbReference type="PANTHER" id="PTHR33048">
    <property type="entry name" value="PTH11-LIKE INTEGRAL MEMBRANE PROTEIN (AFU_ORTHOLOGUE AFUA_5G11245)"/>
    <property type="match status" value="1"/>
</dbReference>
<feature type="transmembrane region" description="Helical" evidence="6">
    <location>
        <begin position="163"/>
        <end position="188"/>
    </location>
</feature>
<dbReference type="EMBL" id="LFIW01001903">
    <property type="protein sequence ID" value="KZL80471.1"/>
    <property type="molecule type" value="Genomic_DNA"/>
</dbReference>
<dbReference type="PANTHER" id="PTHR33048:SF124">
    <property type="entry name" value="INTEGRAL MEMBRANE PROTEIN"/>
    <property type="match status" value="1"/>
</dbReference>
<evidence type="ECO:0000256" key="5">
    <source>
        <dbReference type="ARBA" id="ARBA00038359"/>
    </source>
</evidence>
<keyword evidence="2 6" id="KW-0812">Transmembrane</keyword>
<evidence type="ECO:0000256" key="4">
    <source>
        <dbReference type="ARBA" id="ARBA00023136"/>
    </source>
</evidence>
<dbReference type="Proteomes" id="UP000076584">
    <property type="component" value="Unassembled WGS sequence"/>
</dbReference>
<evidence type="ECO:0000256" key="2">
    <source>
        <dbReference type="ARBA" id="ARBA00022692"/>
    </source>
</evidence>
<feature type="non-terminal residue" evidence="8">
    <location>
        <position position="343"/>
    </location>
</feature>
<feature type="domain" description="Rhodopsin" evidence="7">
    <location>
        <begin position="21"/>
        <end position="243"/>
    </location>
</feature>
<accession>A0A167ASB0</accession>
<keyword evidence="3 6" id="KW-1133">Transmembrane helix</keyword>
<organism evidence="8 9">
    <name type="scientific">Colletotrichum incanum</name>
    <name type="common">Soybean anthracnose fungus</name>
    <dbReference type="NCBI Taxonomy" id="1573173"/>
    <lineage>
        <taxon>Eukaryota</taxon>
        <taxon>Fungi</taxon>
        <taxon>Dikarya</taxon>
        <taxon>Ascomycota</taxon>
        <taxon>Pezizomycotina</taxon>
        <taxon>Sordariomycetes</taxon>
        <taxon>Hypocreomycetidae</taxon>
        <taxon>Glomerellales</taxon>
        <taxon>Glomerellaceae</taxon>
        <taxon>Colletotrichum</taxon>
        <taxon>Colletotrichum spaethianum species complex</taxon>
    </lineage>
</organism>
<dbReference type="AlphaFoldDB" id="A0A167ASB0"/>
<evidence type="ECO:0000313" key="9">
    <source>
        <dbReference type="Proteomes" id="UP000076584"/>
    </source>
</evidence>
<protein>
    <submittedName>
        <fullName evidence="8">Integral membrane protein</fullName>
    </submittedName>
</protein>
<keyword evidence="4 6" id="KW-0472">Membrane</keyword>